<evidence type="ECO:0000256" key="2">
    <source>
        <dbReference type="ARBA" id="ARBA00006555"/>
    </source>
</evidence>
<feature type="transmembrane region" description="Helical" evidence="10">
    <location>
        <begin position="185"/>
        <end position="206"/>
    </location>
</feature>
<reference evidence="12 13" key="1">
    <citation type="submission" date="2020-05" db="EMBL/GenBank/DDBJ databases">
        <title>Complete genome sequence of Gemmatimonas greenlandica TET16.</title>
        <authorList>
            <person name="Zeng Y."/>
        </authorList>
    </citation>
    <scope>NUCLEOTIDE SEQUENCE [LARGE SCALE GENOMIC DNA]</scope>
    <source>
        <strain evidence="12 13">TET16</strain>
    </source>
</reference>
<feature type="transmembrane region" description="Helical" evidence="10">
    <location>
        <begin position="98"/>
        <end position="119"/>
    </location>
</feature>
<dbReference type="Pfam" id="PF05569">
    <property type="entry name" value="Peptidase_M56"/>
    <property type="match status" value="1"/>
</dbReference>
<dbReference type="SUPFAM" id="SSF74653">
    <property type="entry name" value="TolA/TonB C-terminal domain"/>
    <property type="match status" value="2"/>
</dbReference>
<dbReference type="GO" id="GO:0098797">
    <property type="term" value="C:plasma membrane protein complex"/>
    <property type="evidence" value="ECO:0007669"/>
    <property type="project" value="TreeGrafter"/>
</dbReference>
<evidence type="ECO:0000256" key="7">
    <source>
        <dbReference type="ARBA" id="ARBA00022927"/>
    </source>
</evidence>
<gene>
    <name evidence="12" type="ORF">HKW67_19230</name>
</gene>
<keyword evidence="6 10" id="KW-0812">Transmembrane</keyword>
<dbReference type="AlphaFoldDB" id="A0A6M4IX67"/>
<evidence type="ECO:0000256" key="3">
    <source>
        <dbReference type="ARBA" id="ARBA00022448"/>
    </source>
</evidence>
<evidence type="ECO:0000313" key="12">
    <source>
        <dbReference type="EMBL" id="QJR37492.1"/>
    </source>
</evidence>
<comment type="subcellular location">
    <subcellularLocation>
        <location evidence="1">Cell inner membrane</location>
        <topology evidence="1">Single-pass membrane protein</topology>
        <orientation evidence="1">Periplasmic side</orientation>
    </subcellularLocation>
</comment>
<keyword evidence="13" id="KW-1185">Reference proteome</keyword>
<proteinExistence type="inferred from homology"/>
<evidence type="ECO:0000256" key="9">
    <source>
        <dbReference type="ARBA" id="ARBA00023136"/>
    </source>
</evidence>
<dbReference type="PANTHER" id="PTHR33446:SF2">
    <property type="entry name" value="PROTEIN TONB"/>
    <property type="match status" value="1"/>
</dbReference>
<dbReference type="Proteomes" id="UP000500938">
    <property type="component" value="Chromosome"/>
</dbReference>
<keyword evidence="5" id="KW-0997">Cell inner membrane</keyword>
<dbReference type="GO" id="GO:0055085">
    <property type="term" value="P:transmembrane transport"/>
    <property type="evidence" value="ECO:0007669"/>
    <property type="project" value="InterPro"/>
</dbReference>
<evidence type="ECO:0000256" key="5">
    <source>
        <dbReference type="ARBA" id="ARBA00022519"/>
    </source>
</evidence>
<keyword evidence="9 10" id="KW-0472">Membrane</keyword>
<dbReference type="PROSITE" id="PS52015">
    <property type="entry name" value="TONB_CTD"/>
    <property type="match status" value="1"/>
</dbReference>
<evidence type="ECO:0000313" key="13">
    <source>
        <dbReference type="Proteomes" id="UP000500938"/>
    </source>
</evidence>
<dbReference type="Gene3D" id="3.30.1150.10">
    <property type="match status" value="2"/>
</dbReference>
<dbReference type="CDD" id="cd07341">
    <property type="entry name" value="M56_BlaR1_MecR1_like"/>
    <property type="match status" value="1"/>
</dbReference>
<keyword evidence="3" id="KW-0813">Transport</keyword>
<sequence length="536" mass="57334">MLGLWMLAATAFALLVGAAALGVERVLRARHWPTRAVWLGALGVAFAWPPIAWTFLARPAYSAGSARMGEVTAMTAPLTDRPSTLVDLLFQHLDVTLLVLWGVVSVVMLLQTARAVVVLHRIRHRAVPHAIDGDAVLVSDSLGPAVIGLRDMHIVIPAWLLDLDAPLRALVLRHEREHRLARDPWLVWLSVAATTIAPWNAGLWFITSRLRLAMEVDCDARTLVAAADRQRYAKLLLLIAQRGSSARFAPMLAHSRSQLARRITVMTAAPSRRPIAQALVAGTVAALALVAACSNRVSDNLMGPAPAAARQSTAPIVADKPVSIPEGKPYFEFQVDKPAVMAPGSKGPMYPASLRAARVEGAVLAQFVVNPDGKADMSTFKVLRTADPLFAEAVRASLVEMQFMPAMVGGRAVKQLAQQPFQFSLGEDAAAAPVQPRVESGATLDQQAAIAPGAVGPAYPPTLRAAGVQGSVVAQVIINADGTADMSSLKVLRSPDPLFTESVKTALAQMKFSPATVKGRAVRQLMQLPFEFSLQK</sequence>
<feature type="domain" description="TonB C-terminal" evidence="11">
    <location>
        <begin position="444"/>
        <end position="536"/>
    </location>
</feature>
<dbReference type="InterPro" id="IPR006260">
    <property type="entry name" value="TonB/TolA_C"/>
</dbReference>
<dbReference type="PANTHER" id="PTHR33446">
    <property type="entry name" value="PROTEIN TONB-RELATED"/>
    <property type="match status" value="1"/>
</dbReference>
<keyword evidence="4" id="KW-1003">Cell membrane</keyword>
<evidence type="ECO:0000256" key="4">
    <source>
        <dbReference type="ARBA" id="ARBA00022475"/>
    </source>
</evidence>
<evidence type="ECO:0000259" key="11">
    <source>
        <dbReference type="PROSITE" id="PS52015"/>
    </source>
</evidence>
<comment type="similarity">
    <text evidence="2">Belongs to the TonB family.</text>
</comment>
<name>A0A6M4IX67_9BACT</name>
<accession>A0A6M4IX67</accession>
<keyword evidence="7" id="KW-0653">Protein transport</keyword>
<keyword evidence="8 10" id="KW-1133">Transmembrane helix</keyword>
<evidence type="ECO:0000256" key="1">
    <source>
        <dbReference type="ARBA" id="ARBA00004383"/>
    </source>
</evidence>
<evidence type="ECO:0000256" key="8">
    <source>
        <dbReference type="ARBA" id="ARBA00022989"/>
    </source>
</evidence>
<dbReference type="Pfam" id="PF03544">
    <property type="entry name" value="TonB_C"/>
    <property type="match status" value="2"/>
</dbReference>
<protein>
    <submittedName>
        <fullName evidence="12">TonB family protein</fullName>
    </submittedName>
</protein>
<feature type="transmembrane region" description="Helical" evidence="10">
    <location>
        <begin position="6"/>
        <end position="24"/>
    </location>
</feature>
<dbReference type="NCBIfam" id="TIGR01352">
    <property type="entry name" value="tonB_Cterm"/>
    <property type="match status" value="1"/>
</dbReference>
<evidence type="ECO:0000256" key="10">
    <source>
        <dbReference type="SAM" id="Phobius"/>
    </source>
</evidence>
<dbReference type="InterPro" id="IPR037682">
    <property type="entry name" value="TonB_C"/>
</dbReference>
<dbReference type="InterPro" id="IPR008756">
    <property type="entry name" value="Peptidase_M56"/>
</dbReference>
<feature type="transmembrane region" description="Helical" evidence="10">
    <location>
        <begin position="36"/>
        <end position="56"/>
    </location>
</feature>
<evidence type="ECO:0000256" key="6">
    <source>
        <dbReference type="ARBA" id="ARBA00022692"/>
    </source>
</evidence>
<dbReference type="EMBL" id="CP053085">
    <property type="protein sequence ID" value="QJR37492.1"/>
    <property type="molecule type" value="Genomic_DNA"/>
</dbReference>
<dbReference type="InterPro" id="IPR051045">
    <property type="entry name" value="TonB-dependent_transducer"/>
</dbReference>
<dbReference type="RefSeq" id="WP_171226927.1">
    <property type="nucleotide sequence ID" value="NZ_CP053085.1"/>
</dbReference>
<dbReference type="GO" id="GO:0015031">
    <property type="term" value="P:protein transport"/>
    <property type="evidence" value="ECO:0007669"/>
    <property type="project" value="UniProtKB-KW"/>
</dbReference>
<organism evidence="12 13">
    <name type="scientific">Gemmatimonas groenlandica</name>
    <dbReference type="NCBI Taxonomy" id="2732249"/>
    <lineage>
        <taxon>Bacteria</taxon>
        <taxon>Pseudomonadati</taxon>
        <taxon>Gemmatimonadota</taxon>
        <taxon>Gemmatimonadia</taxon>
        <taxon>Gemmatimonadales</taxon>
        <taxon>Gemmatimonadaceae</taxon>
        <taxon>Gemmatimonas</taxon>
    </lineage>
</organism>
<dbReference type="GO" id="GO:0031992">
    <property type="term" value="F:energy transducer activity"/>
    <property type="evidence" value="ECO:0007669"/>
    <property type="project" value="TreeGrafter"/>
</dbReference>
<dbReference type="KEGG" id="ggr:HKW67_19230"/>